<evidence type="ECO:0000256" key="2">
    <source>
        <dbReference type="ARBA" id="ARBA00004496"/>
    </source>
</evidence>
<keyword evidence="4" id="KW-0963">Cytoplasm</keyword>
<dbReference type="PANTHER" id="PTHR47861:SF3">
    <property type="entry name" value="FKBP-TYPE PEPTIDYL-PROLYL CIS-TRANS ISOMERASE SLYD"/>
    <property type="match status" value="1"/>
</dbReference>
<name>A0A7J3ZL35_9CREN</name>
<dbReference type="Pfam" id="PF00254">
    <property type="entry name" value="FKBP_C"/>
    <property type="match status" value="1"/>
</dbReference>
<evidence type="ECO:0000256" key="7">
    <source>
        <dbReference type="ARBA" id="ARBA00023235"/>
    </source>
</evidence>
<feature type="region of interest" description="Disordered" evidence="10">
    <location>
        <begin position="230"/>
        <end position="249"/>
    </location>
</feature>
<dbReference type="EC" id="5.2.1.8" evidence="9"/>
<evidence type="ECO:0000256" key="1">
    <source>
        <dbReference type="ARBA" id="ARBA00000971"/>
    </source>
</evidence>
<dbReference type="Pfam" id="PF22199">
    <property type="entry name" value="FKBP26_IF"/>
    <property type="match status" value="1"/>
</dbReference>
<dbReference type="GO" id="GO:0005737">
    <property type="term" value="C:cytoplasm"/>
    <property type="evidence" value="ECO:0007669"/>
    <property type="project" value="UniProtKB-SubCell"/>
</dbReference>
<accession>A0A7J3ZL35</accession>
<dbReference type="GO" id="GO:0042026">
    <property type="term" value="P:protein refolding"/>
    <property type="evidence" value="ECO:0007669"/>
    <property type="project" value="UniProtKB-ARBA"/>
</dbReference>
<keyword evidence="6" id="KW-0143">Chaperone</keyword>
<dbReference type="AlphaFoldDB" id="A0A7J3ZL35"/>
<comment type="catalytic activity">
    <reaction evidence="1 8 9">
        <text>[protein]-peptidylproline (omega=180) = [protein]-peptidylproline (omega=0)</text>
        <dbReference type="Rhea" id="RHEA:16237"/>
        <dbReference type="Rhea" id="RHEA-COMP:10747"/>
        <dbReference type="Rhea" id="RHEA-COMP:10748"/>
        <dbReference type="ChEBI" id="CHEBI:83833"/>
        <dbReference type="ChEBI" id="CHEBI:83834"/>
        <dbReference type="EC" id="5.2.1.8"/>
    </reaction>
</comment>
<dbReference type="GO" id="GO:0003755">
    <property type="term" value="F:peptidyl-prolyl cis-trans isomerase activity"/>
    <property type="evidence" value="ECO:0007669"/>
    <property type="project" value="UniProtKB-UniRule"/>
</dbReference>
<evidence type="ECO:0000256" key="5">
    <source>
        <dbReference type="ARBA" id="ARBA00023110"/>
    </source>
</evidence>
<feature type="domain" description="PPIase FKBP-type" evidence="11">
    <location>
        <begin position="6"/>
        <end position="95"/>
    </location>
</feature>
<evidence type="ECO:0000313" key="12">
    <source>
        <dbReference type="EMBL" id="HHQ80826.1"/>
    </source>
</evidence>
<organism evidence="12">
    <name type="scientific">Fervidicoccus fontis</name>
    <dbReference type="NCBI Taxonomy" id="683846"/>
    <lineage>
        <taxon>Archaea</taxon>
        <taxon>Thermoproteota</taxon>
        <taxon>Thermoprotei</taxon>
        <taxon>Fervidicoccales</taxon>
        <taxon>Fervidicoccaceae</taxon>
        <taxon>Fervidicoccus</taxon>
    </lineage>
</organism>
<evidence type="ECO:0000256" key="9">
    <source>
        <dbReference type="RuleBase" id="RU003915"/>
    </source>
</evidence>
<dbReference type="Gene3D" id="3.10.50.40">
    <property type="match status" value="1"/>
</dbReference>
<dbReference type="InterPro" id="IPR001179">
    <property type="entry name" value="PPIase_FKBP_dom"/>
</dbReference>
<evidence type="ECO:0000256" key="6">
    <source>
        <dbReference type="ARBA" id="ARBA00023186"/>
    </source>
</evidence>
<proteinExistence type="inferred from homology"/>
<dbReference type="PROSITE" id="PS50059">
    <property type="entry name" value="FKBP_PPIASE"/>
    <property type="match status" value="1"/>
</dbReference>
<comment type="similarity">
    <text evidence="3 9">Belongs to the FKBP-type PPIase family.</text>
</comment>
<protein>
    <recommendedName>
        <fullName evidence="9">Peptidyl-prolyl cis-trans isomerase</fullName>
        <ecNumber evidence="9">5.2.1.8</ecNumber>
    </recommendedName>
</protein>
<evidence type="ECO:0000256" key="8">
    <source>
        <dbReference type="PROSITE-ProRule" id="PRU00277"/>
    </source>
</evidence>
<reference evidence="12" key="1">
    <citation type="journal article" date="2020" name="mSystems">
        <title>Genome- and Community-Level Interaction Insights into Carbon Utilization and Element Cycling Functions of Hydrothermarchaeota in Hydrothermal Sediment.</title>
        <authorList>
            <person name="Zhou Z."/>
            <person name="Liu Y."/>
            <person name="Xu W."/>
            <person name="Pan J."/>
            <person name="Luo Z.H."/>
            <person name="Li M."/>
        </authorList>
    </citation>
    <scope>NUCLEOTIDE SEQUENCE [LARGE SCALE GENOMIC DNA]</scope>
    <source>
        <strain evidence="12">SpSt-1116</strain>
    </source>
</reference>
<gene>
    <name evidence="12" type="ORF">ENM78_05205</name>
</gene>
<dbReference type="SUPFAM" id="SSF54534">
    <property type="entry name" value="FKBP-like"/>
    <property type="match status" value="1"/>
</dbReference>
<dbReference type="InterPro" id="IPR046357">
    <property type="entry name" value="PPIase_dom_sf"/>
</dbReference>
<dbReference type="InterPro" id="IPR054016">
    <property type="entry name" value="FKBP26_IF"/>
</dbReference>
<comment type="subcellular location">
    <subcellularLocation>
        <location evidence="2">Cytoplasm</location>
    </subcellularLocation>
</comment>
<keyword evidence="5 8" id="KW-0697">Rotamase</keyword>
<dbReference type="Gene3D" id="2.40.10.330">
    <property type="match status" value="1"/>
</dbReference>
<evidence type="ECO:0000256" key="10">
    <source>
        <dbReference type="SAM" id="MobiDB-lite"/>
    </source>
</evidence>
<dbReference type="EMBL" id="DRZC01000076">
    <property type="protein sequence ID" value="HHQ80826.1"/>
    <property type="molecule type" value="Genomic_DNA"/>
</dbReference>
<keyword evidence="7 8" id="KW-0413">Isomerase</keyword>
<dbReference type="InterPro" id="IPR048261">
    <property type="entry name" value="SlpA/SlyD-like_ins_sf"/>
</dbReference>
<dbReference type="Gene3D" id="3.30.70.2210">
    <property type="match status" value="1"/>
</dbReference>
<sequence length="249" mass="27843">MGFKDGDFLLVEYTAKVKETGEIVETTNADKAKEAGIFDESREYGPTLVILGEGRVVKGFEEKLRGLDVGEEASFEVPPEKAYGKRDPAKLRRLPLREFRRANIEPVPGKVVEINGVLAVVRDVSGGRVTVDFNHPLAGKTVVYDVRIVKHVVDDDEKVRLLLKRRFRPKSLDSYKLSLDRENGLVEVEVPADEMTLHNIQAAKKAFARDVFRFLNWASKVVFKEVLVSEEKTGSGKEGAEKASEKEAN</sequence>
<dbReference type="PANTHER" id="PTHR47861">
    <property type="entry name" value="FKBP-TYPE PEPTIDYL-PROLYL CIS-TRANS ISOMERASE SLYD"/>
    <property type="match status" value="1"/>
</dbReference>
<evidence type="ECO:0000259" key="11">
    <source>
        <dbReference type="PROSITE" id="PS50059"/>
    </source>
</evidence>
<comment type="caution">
    <text evidence="12">The sequence shown here is derived from an EMBL/GenBank/DDBJ whole genome shotgun (WGS) entry which is preliminary data.</text>
</comment>
<evidence type="ECO:0000256" key="3">
    <source>
        <dbReference type="ARBA" id="ARBA00006577"/>
    </source>
</evidence>
<evidence type="ECO:0000256" key="4">
    <source>
        <dbReference type="ARBA" id="ARBA00022490"/>
    </source>
</evidence>